<dbReference type="GO" id="GO:0008237">
    <property type="term" value="F:metallopeptidase activity"/>
    <property type="evidence" value="ECO:0007669"/>
    <property type="project" value="UniProtKB-KW"/>
</dbReference>
<feature type="domain" description="Peptidase M20 dimerisation" evidence="10">
    <location>
        <begin position="182"/>
        <end position="274"/>
    </location>
</feature>
<keyword evidence="2" id="KW-0645">Protease</keyword>
<comment type="cofactor">
    <cofactor evidence="1">
        <name>Zn(2+)</name>
        <dbReference type="ChEBI" id="CHEBI:29105"/>
    </cofactor>
</comment>
<dbReference type="SUPFAM" id="SSF55031">
    <property type="entry name" value="Bacterial exopeptidase dimerisation domain"/>
    <property type="match status" value="1"/>
</dbReference>
<gene>
    <name evidence="11" type="ORF">B4135_1916</name>
</gene>
<dbReference type="AlphaFoldDB" id="A0A150M708"/>
<dbReference type="RefSeq" id="WP_061568569.1">
    <property type="nucleotide sequence ID" value="NZ_LQYT01000036.1"/>
</dbReference>
<dbReference type="STRING" id="301148.B4135_1916"/>
<keyword evidence="5" id="KW-0862">Zinc</keyword>
<dbReference type="InterPro" id="IPR008007">
    <property type="entry name" value="Peptidase_M42"/>
</dbReference>
<evidence type="ECO:0000313" key="11">
    <source>
        <dbReference type="EMBL" id="KYD20141.1"/>
    </source>
</evidence>
<sequence length="374" mass="40023">MIQQERLIEEFTELVGVDSETKEERNIADLLLKKLTGLGLEAYEDDSASATGHGAGNLIAILKGNKKEADPIYFTCHMDTVTPGKGIRVQRKDGYLSSDGTTILGADDKAGLAALLEALRVVKENRLPHGDIQIIITAGEESGLVGAKALDPAKIRAKYGFALDSEGKVGTIVVAAPSQAKIRTIIYGKSAHAGVAPEKGISAIQIAAKAIAKMPLGRIDEETTANIGRFEGGRATNIVCDRVDIWAEARSLDKEKLEKQLKTMKEIFEKTAEEMGGRAEVRTEISYPAFAFCEEDPVVQIAKEAAEKVGREAVLAKSGGGSDANIFAGFGIPTVVLGVGYEEIHTTHERIPVGELVKLSEMVLAIIETAANRK</sequence>
<feature type="binding site" evidence="9">
    <location>
        <position position="141"/>
    </location>
    <ligand>
        <name>Zn(2+)</name>
        <dbReference type="ChEBI" id="CHEBI:29105"/>
        <label>2</label>
    </ligand>
</feature>
<keyword evidence="6" id="KW-0482">Metalloprotease</keyword>
<proteinExistence type="inferred from homology"/>
<protein>
    <submittedName>
        <fullName evidence="11">Peptidase T</fullName>
        <ecNumber evidence="11">3.4.11.4</ecNumber>
    </submittedName>
</protein>
<dbReference type="Gene3D" id="3.30.70.360">
    <property type="match status" value="1"/>
</dbReference>
<dbReference type="InterPro" id="IPR011650">
    <property type="entry name" value="Peptidase_M20_dimer"/>
</dbReference>
<dbReference type="InterPro" id="IPR036264">
    <property type="entry name" value="Bact_exopeptidase_dim_dom"/>
</dbReference>
<dbReference type="InterPro" id="IPR002933">
    <property type="entry name" value="Peptidase_M20"/>
</dbReference>
<dbReference type="GO" id="GO:0046872">
    <property type="term" value="F:metal ion binding"/>
    <property type="evidence" value="ECO:0007669"/>
    <property type="project" value="UniProtKB-UniRule"/>
</dbReference>
<evidence type="ECO:0000256" key="6">
    <source>
        <dbReference type="ARBA" id="ARBA00023049"/>
    </source>
</evidence>
<evidence type="ECO:0000313" key="12">
    <source>
        <dbReference type="Proteomes" id="UP000075683"/>
    </source>
</evidence>
<dbReference type="PANTHER" id="PTHR42994">
    <property type="entry name" value="PEPTIDASE T"/>
    <property type="match status" value="1"/>
</dbReference>
<dbReference type="PROSITE" id="PS00759">
    <property type="entry name" value="ARGE_DAPE_CPG2_2"/>
    <property type="match status" value="1"/>
</dbReference>
<dbReference type="InterPro" id="IPR010162">
    <property type="entry name" value="PepT-like"/>
</dbReference>
<accession>A0A150M708</accession>
<dbReference type="Gene3D" id="3.40.630.10">
    <property type="entry name" value="Zn peptidases"/>
    <property type="match status" value="1"/>
</dbReference>
<feature type="binding site" evidence="9">
    <location>
        <position position="107"/>
    </location>
    <ligand>
        <name>Zn(2+)</name>
        <dbReference type="ChEBI" id="CHEBI:29105"/>
        <label>2</label>
    </ligand>
</feature>
<feature type="active site" description="Proton acceptor" evidence="8">
    <location>
        <position position="140"/>
    </location>
</feature>
<evidence type="ECO:0000256" key="4">
    <source>
        <dbReference type="ARBA" id="ARBA00022801"/>
    </source>
</evidence>
<comment type="caution">
    <text evidence="11">The sequence shown here is derived from an EMBL/GenBank/DDBJ whole genome shotgun (WGS) entry which is preliminary data.</text>
</comment>
<evidence type="ECO:0000256" key="5">
    <source>
        <dbReference type="ARBA" id="ARBA00022833"/>
    </source>
</evidence>
<dbReference type="Proteomes" id="UP000075683">
    <property type="component" value="Unassembled WGS sequence"/>
</dbReference>
<organism evidence="11 12">
    <name type="scientific">Caldibacillus debilis</name>
    <dbReference type="NCBI Taxonomy" id="301148"/>
    <lineage>
        <taxon>Bacteria</taxon>
        <taxon>Bacillati</taxon>
        <taxon>Bacillota</taxon>
        <taxon>Bacilli</taxon>
        <taxon>Bacillales</taxon>
        <taxon>Bacillaceae</taxon>
        <taxon>Caldibacillus</taxon>
    </lineage>
</organism>
<comment type="cofactor">
    <cofactor evidence="9">
        <name>a divalent metal cation</name>
        <dbReference type="ChEBI" id="CHEBI:60240"/>
    </cofactor>
    <text evidence="9">Binds 2 divalent metal cations per subunit.</text>
</comment>
<keyword evidence="3 9" id="KW-0479">Metal-binding</keyword>
<evidence type="ECO:0000256" key="9">
    <source>
        <dbReference type="PIRSR" id="PIRSR001123-2"/>
    </source>
</evidence>
<keyword evidence="11" id="KW-0031">Aminopeptidase</keyword>
<dbReference type="InterPro" id="IPR001261">
    <property type="entry name" value="ArgE/DapE_CS"/>
</dbReference>
<evidence type="ECO:0000256" key="1">
    <source>
        <dbReference type="ARBA" id="ARBA00001947"/>
    </source>
</evidence>
<dbReference type="SUPFAM" id="SSF53187">
    <property type="entry name" value="Zn-dependent exopeptidases"/>
    <property type="match status" value="1"/>
</dbReference>
<evidence type="ECO:0000256" key="2">
    <source>
        <dbReference type="ARBA" id="ARBA00022670"/>
    </source>
</evidence>
<reference evidence="11 12" key="1">
    <citation type="submission" date="2016-01" db="EMBL/GenBank/DDBJ databases">
        <title>Draft Genome Sequences of Seven Thermophilic Sporeformers Isolated from Foods.</title>
        <authorList>
            <person name="Berendsen E.M."/>
            <person name="Wells-Bennik M.H."/>
            <person name="Krawcyk A.O."/>
            <person name="De Jong A."/>
            <person name="Holsappel S."/>
            <person name="Eijlander R.T."/>
            <person name="Kuipers O.P."/>
        </authorList>
    </citation>
    <scope>NUCLEOTIDE SEQUENCE [LARGE SCALE GENOMIC DNA]</scope>
    <source>
        <strain evidence="11 12">B4135</strain>
    </source>
</reference>
<comment type="similarity">
    <text evidence="7">Belongs to the peptidase M42 family.</text>
</comment>
<dbReference type="Pfam" id="PF07687">
    <property type="entry name" value="M20_dimer"/>
    <property type="match status" value="1"/>
</dbReference>
<dbReference type="GO" id="GO:0045148">
    <property type="term" value="F:tripeptide aminopeptidase activity"/>
    <property type="evidence" value="ECO:0007669"/>
    <property type="project" value="UniProtKB-EC"/>
</dbReference>
<evidence type="ECO:0000256" key="7">
    <source>
        <dbReference type="PIRNR" id="PIRNR001123"/>
    </source>
</evidence>
<dbReference type="PIRSF" id="PIRSF001123">
    <property type="entry name" value="PepA_GA"/>
    <property type="match status" value="1"/>
</dbReference>
<name>A0A150M708_9BACI</name>
<dbReference type="PATRIC" id="fig|301148.3.peg.2952"/>
<evidence type="ECO:0000259" key="10">
    <source>
        <dbReference type="Pfam" id="PF07687"/>
    </source>
</evidence>
<dbReference type="Pfam" id="PF01546">
    <property type="entry name" value="Peptidase_M20"/>
    <property type="match status" value="1"/>
</dbReference>
<dbReference type="PANTHER" id="PTHR42994:SF2">
    <property type="entry name" value="PEPTIDASE"/>
    <property type="match status" value="1"/>
</dbReference>
<evidence type="ECO:0000256" key="3">
    <source>
        <dbReference type="ARBA" id="ARBA00022723"/>
    </source>
</evidence>
<feature type="binding site" evidence="9">
    <location>
        <position position="107"/>
    </location>
    <ligand>
        <name>Zn(2+)</name>
        <dbReference type="ChEBI" id="CHEBI:29105"/>
        <label>1</label>
    </ligand>
</feature>
<dbReference type="OrthoDB" id="9776600at2"/>
<keyword evidence="4 11" id="KW-0378">Hydrolase</keyword>
<dbReference type="GO" id="GO:0006508">
    <property type="term" value="P:proteolysis"/>
    <property type="evidence" value="ECO:0007669"/>
    <property type="project" value="UniProtKB-KW"/>
</dbReference>
<dbReference type="EMBL" id="LQYT01000036">
    <property type="protein sequence ID" value="KYD20141.1"/>
    <property type="molecule type" value="Genomic_DNA"/>
</dbReference>
<dbReference type="NCBIfam" id="TIGR01883">
    <property type="entry name" value="PepT-like"/>
    <property type="match status" value="1"/>
</dbReference>
<feature type="binding site" evidence="9">
    <location>
        <position position="164"/>
    </location>
    <ligand>
        <name>Zn(2+)</name>
        <dbReference type="ChEBI" id="CHEBI:29105"/>
        <label>1</label>
    </ligand>
</feature>
<dbReference type="EC" id="3.4.11.4" evidence="11"/>
<evidence type="ECO:0000256" key="8">
    <source>
        <dbReference type="PIRSR" id="PIRSR001123-1"/>
    </source>
</evidence>